<dbReference type="AlphaFoldDB" id="Q22C90"/>
<dbReference type="HOGENOM" id="CLU_298538_0_0_1"/>
<evidence type="ECO:0000256" key="10">
    <source>
        <dbReference type="SAM" id="Phobius"/>
    </source>
</evidence>
<keyword evidence="6" id="KW-0256">Endoplasmic reticulum</keyword>
<dbReference type="InterPro" id="IPR011678">
    <property type="entry name" value="EMC1_C"/>
</dbReference>
<sequence length="932" mass="109251">MKYDFQGNQKWSTKVSKGELIKVQKDWAIVFKQSSKSLVYVDLEIGKPLYEVSYGTFKDEHLPRMKSSQKFFIMHDQQNIFWIQSNPKENEQNNQSHSQQQFFAEQKTKEPLSTGSYSTGSNYEILNIQIDNKENIHVLLQYKKSQICLGIVEINQQDETNIKLRRCRQMSYNQKIISYGSVNGFLIQNIKDADTKALRIVYFDSSTADFEENNFSIFSSEEDIYSARETIHQIHTFDQNEIVIFRYANYFEICRLTALDLICPDIFIKKRMYSIIPTYNYQSVLFLSSYIVNQQEDVNSTNSFSENELKKELNAQLFDLEQYQVFNFNRLVLEESIQSVFTKVNMKNPSSPSVNLVIQTNRQQVVFSQLFQKQHFIYSIQEGSLQNDLSPLFYRFYKTVKNPYPQTKLPEQANDYLNPLNILIGESCTKTANAIINNIKHRWERDIINIKSYLFKLKNEFQNQQNQIEDSTENDRMYGFEQMILIPTRNFLLFAYNSGSGKLIYKQNINGQSDSNEVIGLVRLSLDRKQNQGFYVEECQDQFIIIINNSDYITLQFIEPLTGELLRTENIDMPEKQKYSSFMKAKLSSDSKKEHLLFFTNKNSLVFYPSLDLVEDNEVNNRLKNSQIFVVKQEFSEINFYQLSDLSSGLQQKSSMPIKANQKLIKITQNLSKLDLTQYHERMIAIETETKDAYRWLDFEKRMFALLILNEHEKKLTISVVDTVTNKILIQRYMANVKVNYPIDMFLHENKLFVSFYSDYYDKQILYEMKLYFRHFLTIFSLPNPELPVDSIACDAKTLFSEQTIGKMHSVVLDNLIFTNYNNDILYINIQKLNETETTLYNSGFTQINTVPLSSIQHIYIQKTSLTSRYLLIANGAQIYSVNFTPQGRFDTLPLDFNYNAVINSIAIGFTLVLISKCFNFIIQSKKKQKDF</sequence>
<evidence type="ECO:0000313" key="13">
    <source>
        <dbReference type="Proteomes" id="UP000009168"/>
    </source>
</evidence>
<keyword evidence="5" id="KW-0732">Signal</keyword>
<evidence type="ECO:0000256" key="6">
    <source>
        <dbReference type="ARBA" id="ARBA00022824"/>
    </source>
</evidence>
<dbReference type="KEGG" id="tet:TTHERM_01068200"/>
<reference evidence="13" key="1">
    <citation type="journal article" date="2006" name="PLoS Biol.">
        <title>Macronuclear genome sequence of the ciliate Tetrahymena thermophila, a model eukaryote.</title>
        <authorList>
            <person name="Eisen J.A."/>
            <person name="Coyne R.S."/>
            <person name="Wu M."/>
            <person name="Wu D."/>
            <person name="Thiagarajan M."/>
            <person name="Wortman J.R."/>
            <person name="Badger J.H."/>
            <person name="Ren Q."/>
            <person name="Amedeo P."/>
            <person name="Jones K.M."/>
            <person name="Tallon L.J."/>
            <person name="Delcher A.L."/>
            <person name="Salzberg S.L."/>
            <person name="Silva J.C."/>
            <person name="Haas B.J."/>
            <person name="Majoros W.H."/>
            <person name="Farzad M."/>
            <person name="Carlton J.M."/>
            <person name="Smith R.K. Jr."/>
            <person name="Garg J."/>
            <person name="Pearlman R.E."/>
            <person name="Karrer K.M."/>
            <person name="Sun L."/>
            <person name="Manning G."/>
            <person name="Elde N.C."/>
            <person name="Turkewitz A.P."/>
            <person name="Asai D.J."/>
            <person name="Wilkes D.E."/>
            <person name="Wang Y."/>
            <person name="Cai H."/>
            <person name="Collins K."/>
            <person name="Stewart B.A."/>
            <person name="Lee S.R."/>
            <person name="Wilamowska K."/>
            <person name="Weinberg Z."/>
            <person name="Ruzzo W.L."/>
            <person name="Wloga D."/>
            <person name="Gaertig J."/>
            <person name="Frankel J."/>
            <person name="Tsao C.-C."/>
            <person name="Gorovsky M.A."/>
            <person name="Keeling P.J."/>
            <person name="Waller R.F."/>
            <person name="Patron N.J."/>
            <person name="Cherry J.M."/>
            <person name="Stover N.A."/>
            <person name="Krieger C.J."/>
            <person name="del Toro C."/>
            <person name="Ryder H.F."/>
            <person name="Williamson S.C."/>
            <person name="Barbeau R.A."/>
            <person name="Hamilton E.P."/>
            <person name="Orias E."/>
        </authorList>
    </citation>
    <scope>NUCLEOTIDE SEQUENCE [LARGE SCALE GENOMIC DNA]</scope>
    <source>
        <strain evidence="13">SB210</strain>
    </source>
</reference>
<comment type="subcellular location">
    <subcellularLocation>
        <location evidence="1">Endoplasmic reticulum membrane</location>
        <topology evidence="1">Single-pass type I membrane protein</topology>
    </subcellularLocation>
</comment>
<feature type="transmembrane region" description="Helical" evidence="10">
    <location>
        <begin position="901"/>
        <end position="923"/>
    </location>
</feature>
<gene>
    <name evidence="12" type="ORF">TTHERM_01068200</name>
</gene>
<organism evidence="12 13">
    <name type="scientific">Tetrahymena thermophila (strain SB210)</name>
    <dbReference type="NCBI Taxonomy" id="312017"/>
    <lineage>
        <taxon>Eukaryota</taxon>
        <taxon>Sar</taxon>
        <taxon>Alveolata</taxon>
        <taxon>Ciliophora</taxon>
        <taxon>Intramacronucleata</taxon>
        <taxon>Oligohymenophorea</taxon>
        <taxon>Hymenostomatida</taxon>
        <taxon>Tetrahymenina</taxon>
        <taxon>Tetrahymenidae</taxon>
        <taxon>Tetrahymena</taxon>
    </lineage>
</organism>
<dbReference type="PANTHER" id="PTHR21573">
    <property type="entry name" value="ER MEMBRANE PROTEIN COMPLEX SUBUNIT 1"/>
    <property type="match status" value="1"/>
</dbReference>
<evidence type="ECO:0000256" key="4">
    <source>
        <dbReference type="ARBA" id="ARBA00022692"/>
    </source>
</evidence>
<dbReference type="EMBL" id="GG662550">
    <property type="protein sequence ID" value="EAR82917.2"/>
    <property type="molecule type" value="Genomic_DNA"/>
</dbReference>
<dbReference type="STRING" id="312017.Q22C90"/>
<dbReference type="GO" id="GO:0072546">
    <property type="term" value="C:EMC complex"/>
    <property type="evidence" value="ECO:0007669"/>
    <property type="project" value="InterPro"/>
</dbReference>
<name>Q22C90_TETTS</name>
<dbReference type="RefSeq" id="XP_001030580.2">
    <property type="nucleotide sequence ID" value="XM_001030580.2"/>
</dbReference>
<comment type="similarity">
    <text evidence="2">Belongs to the EMC1 family.</text>
</comment>
<proteinExistence type="inferred from homology"/>
<evidence type="ECO:0000259" key="11">
    <source>
        <dbReference type="Pfam" id="PF07774"/>
    </source>
</evidence>
<dbReference type="InterPro" id="IPR026895">
    <property type="entry name" value="EMC1"/>
</dbReference>
<evidence type="ECO:0000313" key="12">
    <source>
        <dbReference type="EMBL" id="EAR82917.2"/>
    </source>
</evidence>
<evidence type="ECO:0000256" key="5">
    <source>
        <dbReference type="ARBA" id="ARBA00022729"/>
    </source>
</evidence>
<keyword evidence="7 10" id="KW-1133">Transmembrane helix</keyword>
<accession>Q22C90</accession>
<dbReference type="Proteomes" id="UP000009168">
    <property type="component" value="Unassembled WGS sequence"/>
</dbReference>
<evidence type="ECO:0000256" key="3">
    <source>
        <dbReference type="ARBA" id="ARBA00020824"/>
    </source>
</evidence>
<protein>
    <recommendedName>
        <fullName evidence="3">ER membrane protein complex subunit 1</fullName>
    </recommendedName>
</protein>
<dbReference type="Pfam" id="PF07774">
    <property type="entry name" value="EMC1_C"/>
    <property type="match status" value="1"/>
</dbReference>
<keyword evidence="8 10" id="KW-0472">Membrane</keyword>
<keyword evidence="13" id="KW-1185">Reference proteome</keyword>
<dbReference type="InParanoid" id="Q22C90"/>
<dbReference type="GeneID" id="7831156"/>
<evidence type="ECO:0000256" key="9">
    <source>
        <dbReference type="ARBA" id="ARBA00023180"/>
    </source>
</evidence>
<dbReference type="PANTHER" id="PTHR21573:SF0">
    <property type="entry name" value="ER MEMBRANE PROTEIN COMPLEX SUBUNIT 1"/>
    <property type="match status" value="1"/>
</dbReference>
<evidence type="ECO:0000256" key="1">
    <source>
        <dbReference type="ARBA" id="ARBA00004115"/>
    </source>
</evidence>
<evidence type="ECO:0000256" key="7">
    <source>
        <dbReference type="ARBA" id="ARBA00022989"/>
    </source>
</evidence>
<keyword evidence="4 10" id="KW-0812">Transmembrane</keyword>
<evidence type="ECO:0000256" key="8">
    <source>
        <dbReference type="ARBA" id="ARBA00023136"/>
    </source>
</evidence>
<keyword evidence="9" id="KW-0325">Glycoprotein</keyword>
<dbReference type="GO" id="GO:0034975">
    <property type="term" value="P:protein folding in endoplasmic reticulum"/>
    <property type="evidence" value="ECO:0007669"/>
    <property type="project" value="TreeGrafter"/>
</dbReference>
<feature type="domain" description="ER membrane protein complex subunit 1 C-terminal" evidence="11">
    <location>
        <begin position="852"/>
        <end position="919"/>
    </location>
</feature>
<evidence type="ECO:0000256" key="2">
    <source>
        <dbReference type="ARBA" id="ARBA00007904"/>
    </source>
</evidence>